<evidence type="ECO:0000313" key="3">
    <source>
        <dbReference type="Proteomes" id="UP000236291"/>
    </source>
</evidence>
<feature type="compositionally biased region" description="Basic and acidic residues" evidence="1">
    <location>
        <begin position="60"/>
        <end position="70"/>
    </location>
</feature>
<feature type="compositionally biased region" description="Low complexity" evidence="1">
    <location>
        <begin position="18"/>
        <end position="39"/>
    </location>
</feature>
<sequence length="84" mass="9038">MGRRIFLPTLSPPPHSPPLTTNTRTTSMTRSSVSSLKSMWNSPIGSSPSTNQLSGTFSKLRGDSGSKSEGDGFVSLLLPFCFKF</sequence>
<feature type="region of interest" description="Disordered" evidence="1">
    <location>
        <begin position="1"/>
        <end position="70"/>
    </location>
</feature>
<organism evidence="2 3">
    <name type="scientific">Trifolium pratense</name>
    <name type="common">Red clover</name>
    <dbReference type="NCBI Taxonomy" id="57577"/>
    <lineage>
        <taxon>Eukaryota</taxon>
        <taxon>Viridiplantae</taxon>
        <taxon>Streptophyta</taxon>
        <taxon>Embryophyta</taxon>
        <taxon>Tracheophyta</taxon>
        <taxon>Spermatophyta</taxon>
        <taxon>Magnoliopsida</taxon>
        <taxon>eudicotyledons</taxon>
        <taxon>Gunneridae</taxon>
        <taxon>Pentapetalae</taxon>
        <taxon>rosids</taxon>
        <taxon>fabids</taxon>
        <taxon>Fabales</taxon>
        <taxon>Fabaceae</taxon>
        <taxon>Papilionoideae</taxon>
        <taxon>50 kb inversion clade</taxon>
        <taxon>NPAAA clade</taxon>
        <taxon>Hologalegina</taxon>
        <taxon>IRL clade</taxon>
        <taxon>Trifolieae</taxon>
        <taxon>Trifolium</taxon>
    </lineage>
</organism>
<evidence type="ECO:0000313" key="2">
    <source>
        <dbReference type="EMBL" id="PNX60408.1"/>
    </source>
</evidence>
<feature type="compositionally biased region" description="Polar residues" evidence="1">
    <location>
        <begin position="40"/>
        <end position="57"/>
    </location>
</feature>
<gene>
    <name evidence="2" type="ORF">L195_g051914</name>
</gene>
<feature type="non-terminal residue" evidence="2">
    <location>
        <position position="84"/>
    </location>
</feature>
<dbReference type="Proteomes" id="UP000236291">
    <property type="component" value="Unassembled WGS sequence"/>
</dbReference>
<dbReference type="AlphaFoldDB" id="A0A2K3K295"/>
<comment type="caution">
    <text evidence="2">The sequence shown here is derived from an EMBL/GenBank/DDBJ whole genome shotgun (WGS) entry which is preliminary data.</text>
</comment>
<name>A0A2K3K295_TRIPR</name>
<evidence type="ECO:0000256" key="1">
    <source>
        <dbReference type="SAM" id="MobiDB-lite"/>
    </source>
</evidence>
<protein>
    <submittedName>
        <fullName evidence="2">Uncharacterized protein</fullName>
    </submittedName>
</protein>
<dbReference type="EMBL" id="ASHM01082696">
    <property type="protein sequence ID" value="PNX60408.1"/>
    <property type="molecule type" value="Genomic_DNA"/>
</dbReference>
<reference evidence="2 3" key="2">
    <citation type="journal article" date="2017" name="Front. Plant Sci.">
        <title>Gene Classification and Mining of Molecular Markers Useful in Red Clover (Trifolium pratense) Breeding.</title>
        <authorList>
            <person name="Istvanek J."/>
            <person name="Dluhosova J."/>
            <person name="Dluhos P."/>
            <person name="Patkova L."/>
            <person name="Nedelnik J."/>
            <person name="Repkova J."/>
        </authorList>
    </citation>
    <scope>NUCLEOTIDE SEQUENCE [LARGE SCALE GENOMIC DNA]</scope>
    <source>
        <strain evidence="3">cv. Tatra</strain>
        <tissue evidence="2">Young leaves</tissue>
    </source>
</reference>
<reference evidence="2 3" key="1">
    <citation type="journal article" date="2014" name="Am. J. Bot.">
        <title>Genome assembly and annotation for red clover (Trifolium pratense; Fabaceae).</title>
        <authorList>
            <person name="Istvanek J."/>
            <person name="Jaros M."/>
            <person name="Krenek A."/>
            <person name="Repkova J."/>
        </authorList>
    </citation>
    <scope>NUCLEOTIDE SEQUENCE [LARGE SCALE GENOMIC DNA]</scope>
    <source>
        <strain evidence="3">cv. Tatra</strain>
        <tissue evidence="2">Young leaves</tissue>
    </source>
</reference>
<accession>A0A2K3K295</accession>
<proteinExistence type="predicted"/>